<evidence type="ECO:0000256" key="3">
    <source>
        <dbReference type="SAM" id="MobiDB-lite"/>
    </source>
</evidence>
<dbReference type="GO" id="GO:0071207">
    <property type="term" value="F:histone pre-mRNA stem-loop binding"/>
    <property type="evidence" value="ECO:0007669"/>
    <property type="project" value="TreeGrafter"/>
</dbReference>
<feature type="compositionally biased region" description="Polar residues" evidence="3">
    <location>
        <begin position="171"/>
        <end position="190"/>
    </location>
</feature>
<keyword evidence="2" id="KW-0694">RNA-binding</keyword>
<evidence type="ECO:0000313" key="5">
    <source>
        <dbReference type="EMBL" id="KAK1443999.1"/>
    </source>
</evidence>
<proteinExistence type="inferred from homology"/>
<gene>
    <name evidence="5" type="ORF">BgAZ_208750</name>
</gene>
<dbReference type="GO" id="GO:0005737">
    <property type="term" value="C:cytoplasm"/>
    <property type="evidence" value="ECO:0007669"/>
    <property type="project" value="TreeGrafter"/>
</dbReference>
<dbReference type="GO" id="GO:0006398">
    <property type="term" value="P:mRNA 3'-end processing by stem-loop binding and cleavage"/>
    <property type="evidence" value="ECO:0007669"/>
    <property type="project" value="TreeGrafter"/>
</dbReference>
<name>A0AAD8UUX4_BABGI</name>
<evidence type="ECO:0000256" key="1">
    <source>
        <dbReference type="ARBA" id="ARBA00006151"/>
    </source>
</evidence>
<sequence length="383" mass="42411">MANCRWVDVFSSESCTSFGRSAFHAIERSNHLNIRATAEQLVASLDQESLECLKQGISESQVNLTDSFMDFNRPLAMMDGRTGITMELQQKMHLCDDASEEYNATQVDIVSSLYDDLCNAPVELLNVAPVYHATVKEPNGKMVSFSGFLDQPALSQNSLTPVRSEAWVGTEPSSPKSKQACGSSSSTPVAFQSPDKTFLGPVGDKGVKKGKGVYKQKDGKKDAQNKGNTTPKKKVVDSNGYTLKGVGRSVESAKRQKGETGPSAEVYFDDQTRLPLNPPKKAHVVKGKFDQVQISKILLNQFSQAEPKQKQQESQAGRLCSRLKDIAIGKSTKGYQNYIKKVPIDQRTADDPQTPNMRENISAARFQTIYRKWRTSLHKYDNI</sequence>
<dbReference type="PANTHER" id="PTHR17408">
    <property type="entry name" value="HISTONE RNA HAIRPIN-BINDING PROTEIN"/>
    <property type="match status" value="1"/>
</dbReference>
<dbReference type="Pfam" id="PF15247">
    <property type="entry name" value="SLBP_RNA_bind"/>
    <property type="match status" value="1"/>
</dbReference>
<dbReference type="GO" id="GO:0051028">
    <property type="term" value="P:mRNA transport"/>
    <property type="evidence" value="ECO:0007669"/>
    <property type="project" value="TreeGrafter"/>
</dbReference>
<comment type="similarity">
    <text evidence="1">Belongs to the SLBP family.</text>
</comment>
<feature type="domain" description="Histone RNA hairpin-binding protein RNA-binding" evidence="4">
    <location>
        <begin position="317"/>
        <end position="382"/>
    </location>
</feature>
<dbReference type="AlphaFoldDB" id="A0AAD8UUX4"/>
<dbReference type="InterPro" id="IPR029344">
    <property type="entry name" value="SLBP_RNA_bind"/>
</dbReference>
<organism evidence="5 6">
    <name type="scientific">Babesia gibsoni</name>
    <dbReference type="NCBI Taxonomy" id="33632"/>
    <lineage>
        <taxon>Eukaryota</taxon>
        <taxon>Sar</taxon>
        <taxon>Alveolata</taxon>
        <taxon>Apicomplexa</taxon>
        <taxon>Aconoidasida</taxon>
        <taxon>Piroplasmida</taxon>
        <taxon>Babesiidae</taxon>
        <taxon>Babesia</taxon>
    </lineage>
</organism>
<feature type="region of interest" description="Disordered" evidence="3">
    <location>
        <begin position="164"/>
        <end position="240"/>
    </location>
</feature>
<reference evidence="5" key="1">
    <citation type="submission" date="2023-08" db="EMBL/GenBank/DDBJ databases">
        <title>Draft sequence of the Babesia gibsoni genome.</title>
        <authorList>
            <person name="Yamagishi J.Y."/>
            <person name="Xuan X.X."/>
        </authorList>
    </citation>
    <scope>NUCLEOTIDE SEQUENCE</scope>
    <source>
        <strain evidence="5">Azabu</strain>
    </source>
</reference>
<protein>
    <recommendedName>
        <fullName evidence="4">Histone RNA hairpin-binding protein RNA-binding domain-containing protein</fullName>
    </recommendedName>
</protein>
<dbReference type="InterPro" id="IPR038294">
    <property type="entry name" value="SLBP_RNA_bind_sf"/>
</dbReference>
<dbReference type="Proteomes" id="UP001230268">
    <property type="component" value="Unassembled WGS sequence"/>
</dbReference>
<dbReference type="EMBL" id="JAVEPI010000002">
    <property type="protein sequence ID" value="KAK1443999.1"/>
    <property type="molecule type" value="Genomic_DNA"/>
</dbReference>
<feature type="compositionally biased region" description="Basic and acidic residues" evidence="3">
    <location>
        <begin position="215"/>
        <end position="224"/>
    </location>
</feature>
<keyword evidence="6" id="KW-1185">Reference proteome</keyword>
<dbReference type="GO" id="GO:0003729">
    <property type="term" value="F:mRNA binding"/>
    <property type="evidence" value="ECO:0007669"/>
    <property type="project" value="InterPro"/>
</dbReference>
<evidence type="ECO:0000256" key="2">
    <source>
        <dbReference type="ARBA" id="ARBA00022884"/>
    </source>
</evidence>
<evidence type="ECO:0000259" key="4">
    <source>
        <dbReference type="Pfam" id="PF15247"/>
    </source>
</evidence>
<dbReference type="Gene3D" id="1.10.8.1120">
    <property type="entry name" value="Histone RNA hairpin-binding protein RNA-binding domain"/>
    <property type="match status" value="1"/>
</dbReference>
<comment type="caution">
    <text evidence="5">The sequence shown here is derived from an EMBL/GenBank/DDBJ whole genome shotgun (WGS) entry which is preliminary data.</text>
</comment>
<evidence type="ECO:0000313" key="6">
    <source>
        <dbReference type="Proteomes" id="UP001230268"/>
    </source>
</evidence>
<dbReference type="InterPro" id="IPR026502">
    <property type="entry name" value="SLBP1/SLBP2"/>
</dbReference>
<dbReference type="GO" id="GO:0071204">
    <property type="term" value="C:histone pre-mRNA 3'end processing complex"/>
    <property type="evidence" value="ECO:0007669"/>
    <property type="project" value="TreeGrafter"/>
</dbReference>
<dbReference type="PANTHER" id="PTHR17408:SF0">
    <property type="entry name" value="HISTONE RNA HAIRPIN-BINDING PROTEIN"/>
    <property type="match status" value="1"/>
</dbReference>
<accession>A0AAD8UUX4</accession>